<dbReference type="Proteomes" id="UP000785099">
    <property type="component" value="Unassembled WGS sequence"/>
</dbReference>
<dbReference type="GO" id="GO:0000775">
    <property type="term" value="C:chromosome, centromeric region"/>
    <property type="evidence" value="ECO:0007669"/>
    <property type="project" value="UniProtKB-SubCell"/>
</dbReference>
<dbReference type="GO" id="GO:0000070">
    <property type="term" value="P:mitotic sister chromatid segregation"/>
    <property type="evidence" value="ECO:0007669"/>
    <property type="project" value="TreeGrafter"/>
</dbReference>
<evidence type="ECO:0000256" key="4">
    <source>
        <dbReference type="ARBA" id="ARBA00022454"/>
    </source>
</evidence>
<evidence type="ECO:0000256" key="5">
    <source>
        <dbReference type="ARBA" id="ARBA00023054"/>
    </source>
</evidence>
<dbReference type="InterPro" id="IPR020993">
    <property type="entry name" value="Centromere_CenpK"/>
</dbReference>
<dbReference type="GO" id="GO:0005634">
    <property type="term" value="C:nucleus"/>
    <property type="evidence" value="ECO:0007669"/>
    <property type="project" value="UniProtKB-SubCell"/>
</dbReference>
<evidence type="ECO:0000256" key="2">
    <source>
        <dbReference type="ARBA" id="ARBA00004584"/>
    </source>
</evidence>
<dbReference type="PANTHER" id="PTHR14401">
    <property type="entry name" value="CENTROMERE PROTEIN K"/>
    <property type="match status" value="1"/>
</dbReference>
<comment type="caution">
    <text evidence="9">The sequence shown here is derived from an EMBL/GenBank/DDBJ whole genome shotgun (WGS) entry which is preliminary data.</text>
</comment>
<dbReference type="EMBL" id="VUKU01023386">
    <property type="protein sequence ID" value="KAF1405891.1"/>
    <property type="molecule type" value="Genomic_DNA"/>
</dbReference>
<evidence type="ECO:0000313" key="10">
    <source>
        <dbReference type="Proteomes" id="UP000785099"/>
    </source>
</evidence>
<evidence type="ECO:0000256" key="7">
    <source>
        <dbReference type="ARBA" id="ARBA00023328"/>
    </source>
</evidence>
<reference evidence="9 10" key="1">
    <citation type="journal article" date="2019" name="Gigascience">
        <title>High-coverage genomes to elucidate the evolution of penguins.</title>
        <authorList>
            <person name="Pan H."/>
            <person name="Cole T.L."/>
            <person name="Bi X."/>
            <person name="Fang M."/>
            <person name="Zhou C."/>
            <person name="Yang Z."/>
            <person name="Ksepka D.T."/>
            <person name="Hart T."/>
            <person name="Bouzat J.L."/>
            <person name="Argilla L.S."/>
            <person name="Bertelsen M.F."/>
            <person name="Boersma P.D."/>
            <person name="Bost C.A."/>
            <person name="Cherel Y."/>
            <person name="Dann P."/>
            <person name="Fiddaman S.R."/>
            <person name="Howard P."/>
            <person name="Labuschagne K."/>
            <person name="Mattern T."/>
            <person name="Miller G."/>
            <person name="Parker P."/>
            <person name="Phillips R.A."/>
            <person name="Quillfeldt P."/>
            <person name="Ryan P.G."/>
            <person name="Taylor H."/>
            <person name="Thompson D.R."/>
            <person name="Young M.J."/>
            <person name="Ellegaard M.R."/>
            <person name="Gilbert M.T.P."/>
            <person name="Sinding M.S."/>
            <person name="Pacheco G."/>
            <person name="Shepherd L.D."/>
            <person name="Tennyson A.J.D."/>
            <person name="Grosser S."/>
            <person name="Kay E."/>
            <person name="Nupen L.J."/>
            <person name="Ellenberg U."/>
            <person name="Houston D.M."/>
            <person name="Reeve A.H."/>
            <person name="Johnson K."/>
            <person name="Masello J.F."/>
            <person name="Stracke T."/>
            <person name="McKinlay B."/>
            <person name="Borboroglu P.G."/>
            <person name="Zhang D.X."/>
            <person name="Zhang G."/>
        </authorList>
    </citation>
    <scope>NUCLEOTIDE SEQUENCE [LARGE SCALE GENOMIC DNA]</scope>
    <source>
        <strain evidence="9">GAPE 212</strain>
    </source>
</reference>
<proteinExistence type="inferred from homology"/>
<protein>
    <submittedName>
        <fullName evidence="9">Centromere protein K</fullName>
    </submittedName>
</protein>
<comment type="subcellular location">
    <subcellularLocation>
        <location evidence="2">Chromosome</location>
        <location evidence="2">Centromere</location>
    </subcellularLocation>
    <subcellularLocation>
        <location evidence="1">Nucleus</location>
    </subcellularLocation>
</comment>
<evidence type="ECO:0000256" key="1">
    <source>
        <dbReference type="ARBA" id="ARBA00004123"/>
    </source>
</evidence>
<dbReference type="GO" id="GO:0051382">
    <property type="term" value="P:kinetochore assembly"/>
    <property type="evidence" value="ECO:0007669"/>
    <property type="project" value="InterPro"/>
</dbReference>
<comment type="similarity">
    <text evidence="3">Belongs to the CENP-K/MCM22 family.</text>
</comment>
<keyword evidence="5 8" id="KW-0175">Coiled coil</keyword>
<dbReference type="Pfam" id="PF11802">
    <property type="entry name" value="CENP-K"/>
    <property type="match status" value="1"/>
</dbReference>
<feature type="non-terminal residue" evidence="9">
    <location>
        <position position="174"/>
    </location>
</feature>
<gene>
    <name evidence="9" type="primary">CENPK_0</name>
    <name evidence="9" type="ORF">FQV24_0000727</name>
</gene>
<keyword evidence="4" id="KW-0158">Chromosome</keyword>
<sequence>LQKVKNDLEMVLSTVQSKNKQLEEDLKREQQWHEEQEQILDTLNGIEEETKTQVEQLSKKRAFHELQNKMLKLKIYKEELLNALGEFLEEHFPLPEKGGSAKKKNYSEEPAVELITLHEILEILINKSMTTPHEPYVTINDSFWPPYIELLLRYGIALRHPEDPNRIRLEAFHM</sequence>
<evidence type="ECO:0000256" key="8">
    <source>
        <dbReference type="SAM" id="Coils"/>
    </source>
</evidence>
<keyword evidence="6" id="KW-0539">Nucleus</keyword>
<organism evidence="9 10">
    <name type="scientific">Spheniscus mendiculus</name>
    <name type="common">Galapagos penguin</name>
    <dbReference type="NCBI Taxonomy" id="156760"/>
    <lineage>
        <taxon>Eukaryota</taxon>
        <taxon>Metazoa</taxon>
        <taxon>Chordata</taxon>
        <taxon>Craniata</taxon>
        <taxon>Vertebrata</taxon>
        <taxon>Euteleostomi</taxon>
        <taxon>Archelosauria</taxon>
        <taxon>Archosauria</taxon>
        <taxon>Dinosauria</taxon>
        <taxon>Saurischia</taxon>
        <taxon>Theropoda</taxon>
        <taxon>Coelurosauria</taxon>
        <taxon>Aves</taxon>
        <taxon>Neognathae</taxon>
        <taxon>Neoaves</taxon>
        <taxon>Aequornithes</taxon>
        <taxon>Sphenisciformes</taxon>
        <taxon>Spheniscidae</taxon>
        <taxon>Spheniscus</taxon>
    </lineage>
</organism>
<accession>A0A8J4I4I1</accession>
<evidence type="ECO:0000256" key="6">
    <source>
        <dbReference type="ARBA" id="ARBA00023242"/>
    </source>
</evidence>
<dbReference type="AlphaFoldDB" id="A0A8J4I4I1"/>
<feature type="non-terminal residue" evidence="9">
    <location>
        <position position="1"/>
    </location>
</feature>
<evidence type="ECO:0000313" key="9">
    <source>
        <dbReference type="EMBL" id="KAF1405891.1"/>
    </source>
</evidence>
<evidence type="ECO:0000256" key="3">
    <source>
        <dbReference type="ARBA" id="ARBA00005795"/>
    </source>
</evidence>
<feature type="coiled-coil region" evidence="8">
    <location>
        <begin position="5"/>
        <end position="74"/>
    </location>
</feature>
<keyword evidence="10" id="KW-1185">Reference proteome</keyword>
<keyword evidence="7" id="KW-0137">Centromere</keyword>
<name>A0A8J4I4I1_SPHME</name>
<dbReference type="PANTHER" id="PTHR14401:SF6">
    <property type="entry name" value="CENTROMERE PROTEIN K"/>
    <property type="match status" value="1"/>
</dbReference>